<dbReference type="EMBL" id="QNUK01000167">
    <property type="protein sequence ID" value="KAF5899464.1"/>
    <property type="molecule type" value="Genomic_DNA"/>
</dbReference>
<dbReference type="PANTHER" id="PTHR45784">
    <property type="entry name" value="C-TYPE LECTIN DOMAIN FAMILY 20 MEMBER A-RELATED"/>
    <property type="match status" value="1"/>
</dbReference>
<dbReference type="AlphaFoldDB" id="A0A8J4TWT7"/>
<sequence>SSTGPDRFVGITNPMLNWSEAQAYCREFYTDLASSTNSIDNNLLAQVASHNSICYWFGLYRDTWKWSDGTSVSNLQWATGQPDNLYKPESCGINYQLLEDEKCNNQHIFMCHT</sequence>
<protein>
    <submittedName>
        <fullName evidence="3">Macrophage mannose receptor 1-like</fullName>
    </submittedName>
</protein>
<feature type="domain" description="C-type lectin" evidence="2">
    <location>
        <begin position="17"/>
        <end position="112"/>
    </location>
</feature>
<dbReference type="OrthoDB" id="6369810at2759"/>
<dbReference type="Pfam" id="PF00059">
    <property type="entry name" value="Lectin_C"/>
    <property type="match status" value="1"/>
</dbReference>
<dbReference type="InterPro" id="IPR018378">
    <property type="entry name" value="C-type_lectin_CS"/>
</dbReference>
<comment type="caution">
    <text evidence="3">The sequence shown here is derived from an EMBL/GenBank/DDBJ whole genome shotgun (WGS) entry which is preliminary data.</text>
</comment>
<dbReference type="SUPFAM" id="SSF56436">
    <property type="entry name" value="C-type lectin-like"/>
    <property type="match status" value="1"/>
</dbReference>
<dbReference type="PROSITE" id="PS50041">
    <property type="entry name" value="C_TYPE_LECTIN_2"/>
    <property type="match status" value="1"/>
</dbReference>
<feature type="non-terminal residue" evidence="3">
    <location>
        <position position="113"/>
    </location>
</feature>
<dbReference type="PANTHER" id="PTHR45784:SF3">
    <property type="entry name" value="C-TYPE LECTIN DOMAIN FAMILY 4 MEMBER K-LIKE-RELATED"/>
    <property type="match status" value="1"/>
</dbReference>
<evidence type="ECO:0000313" key="3">
    <source>
        <dbReference type="EMBL" id="KAF5899464.1"/>
    </source>
</evidence>
<reference evidence="3" key="1">
    <citation type="submission" date="2020-07" db="EMBL/GenBank/DDBJ databases">
        <title>Clarias magur genome sequencing, assembly and annotation.</title>
        <authorList>
            <person name="Kushwaha B."/>
            <person name="Kumar R."/>
            <person name="Das P."/>
            <person name="Joshi C.G."/>
            <person name="Kumar D."/>
            <person name="Nagpure N.S."/>
            <person name="Pandey M."/>
            <person name="Agarwal S."/>
            <person name="Srivastava S."/>
            <person name="Singh M."/>
            <person name="Sahoo L."/>
            <person name="Jayasankar P."/>
            <person name="Meher P.K."/>
            <person name="Koringa P.G."/>
            <person name="Iquebal M.A."/>
            <person name="Das S.P."/>
            <person name="Bit A."/>
            <person name="Patnaik S."/>
            <person name="Patel N."/>
            <person name="Shah T.M."/>
            <person name="Hinsu A."/>
            <person name="Jena J.K."/>
        </authorList>
    </citation>
    <scope>NUCLEOTIDE SEQUENCE</scope>
    <source>
        <strain evidence="3">CIFAMagur01</strain>
        <tissue evidence="3">Testis</tissue>
    </source>
</reference>
<dbReference type="InterPro" id="IPR001304">
    <property type="entry name" value="C-type_lectin-like"/>
</dbReference>
<evidence type="ECO:0000259" key="2">
    <source>
        <dbReference type="PROSITE" id="PS50041"/>
    </source>
</evidence>
<gene>
    <name evidence="3" type="ORF">DAT39_010835</name>
</gene>
<evidence type="ECO:0000256" key="1">
    <source>
        <dbReference type="ARBA" id="ARBA00023157"/>
    </source>
</evidence>
<organism evidence="3 4">
    <name type="scientific">Clarias magur</name>
    <name type="common">Asian catfish</name>
    <name type="synonym">Macropteronotus magur</name>
    <dbReference type="NCBI Taxonomy" id="1594786"/>
    <lineage>
        <taxon>Eukaryota</taxon>
        <taxon>Metazoa</taxon>
        <taxon>Chordata</taxon>
        <taxon>Craniata</taxon>
        <taxon>Vertebrata</taxon>
        <taxon>Euteleostomi</taxon>
        <taxon>Actinopterygii</taxon>
        <taxon>Neopterygii</taxon>
        <taxon>Teleostei</taxon>
        <taxon>Ostariophysi</taxon>
        <taxon>Siluriformes</taxon>
        <taxon>Clariidae</taxon>
        <taxon>Clarias</taxon>
    </lineage>
</organism>
<keyword evidence="1" id="KW-1015">Disulfide bond</keyword>
<proteinExistence type="predicted"/>
<dbReference type="SMART" id="SM00034">
    <property type="entry name" value="CLECT"/>
    <property type="match status" value="1"/>
</dbReference>
<evidence type="ECO:0000313" key="4">
    <source>
        <dbReference type="Proteomes" id="UP000727407"/>
    </source>
</evidence>
<keyword evidence="3" id="KW-0675">Receptor</keyword>
<dbReference type="Gene3D" id="3.10.100.10">
    <property type="entry name" value="Mannose-Binding Protein A, subunit A"/>
    <property type="match status" value="1"/>
</dbReference>
<name>A0A8J4TWT7_CLAMG</name>
<keyword evidence="4" id="KW-1185">Reference proteome</keyword>
<dbReference type="InterPro" id="IPR016186">
    <property type="entry name" value="C-type_lectin-like/link_sf"/>
</dbReference>
<dbReference type="PROSITE" id="PS00615">
    <property type="entry name" value="C_TYPE_LECTIN_1"/>
    <property type="match status" value="1"/>
</dbReference>
<accession>A0A8J4TWT7</accession>
<dbReference type="Proteomes" id="UP000727407">
    <property type="component" value="Unassembled WGS sequence"/>
</dbReference>
<feature type="non-terminal residue" evidence="3">
    <location>
        <position position="1"/>
    </location>
</feature>
<dbReference type="InterPro" id="IPR016187">
    <property type="entry name" value="CTDL_fold"/>
</dbReference>